<comment type="caution">
    <text evidence="2">The sequence shown here is derived from an EMBL/GenBank/DDBJ whole genome shotgun (WGS) entry which is preliminary data.</text>
</comment>
<dbReference type="RefSeq" id="WP_349759982.1">
    <property type="nucleotide sequence ID" value="NZ_JBEGCI010000023.1"/>
</dbReference>
<keyword evidence="1" id="KW-0472">Membrane</keyword>
<gene>
    <name evidence="2" type="ORF">ABE957_17670</name>
</gene>
<evidence type="ECO:0000256" key="1">
    <source>
        <dbReference type="SAM" id="Phobius"/>
    </source>
</evidence>
<dbReference type="EMBL" id="JBEGCI010000023">
    <property type="protein sequence ID" value="MEQ6890504.1"/>
    <property type="molecule type" value="Genomic_DNA"/>
</dbReference>
<reference evidence="2 3" key="1">
    <citation type="submission" date="2024-05" db="EMBL/GenBank/DDBJ databases">
        <title>Halomonas sp. CS7 16S ribosomal RNA gene Genome sequencing and assembly.</title>
        <authorList>
            <person name="Yook S."/>
        </authorList>
    </citation>
    <scope>NUCLEOTIDE SEQUENCE [LARGE SCALE GENOMIC DNA]</scope>
    <source>
        <strain evidence="2 3">CS7</strain>
    </source>
</reference>
<proteinExistence type="predicted"/>
<feature type="transmembrane region" description="Helical" evidence="1">
    <location>
        <begin position="31"/>
        <end position="53"/>
    </location>
</feature>
<dbReference type="Proteomes" id="UP001472978">
    <property type="component" value="Unassembled WGS sequence"/>
</dbReference>
<sequence length="75" mass="8624">MERFWLGIKLLLLVLVMVLVMQNFTLVEVRFLTWSFSIPIALLIAVLYLLGMVSGRSLMNLIRRLNGSDKSKARN</sequence>
<evidence type="ECO:0000313" key="3">
    <source>
        <dbReference type="Proteomes" id="UP001472978"/>
    </source>
</evidence>
<organism evidence="2 3">
    <name type="scientific">Halomonas pelophila</name>
    <dbReference type="NCBI Taxonomy" id="3151122"/>
    <lineage>
        <taxon>Bacteria</taxon>
        <taxon>Pseudomonadati</taxon>
        <taxon>Pseudomonadota</taxon>
        <taxon>Gammaproteobacteria</taxon>
        <taxon>Oceanospirillales</taxon>
        <taxon>Halomonadaceae</taxon>
        <taxon>Halomonas</taxon>
    </lineage>
</organism>
<accession>A0ABV1N9T0</accession>
<protein>
    <submittedName>
        <fullName evidence="2">LapA family protein</fullName>
    </submittedName>
</protein>
<keyword evidence="3" id="KW-1185">Reference proteome</keyword>
<keyword evidence="1" id="KW-1133">Transmembrane helix</keyword>
<feature type="transmembrane region" description="Helical" evidence="1">
    <location>
        <begin position="7"/>
        <end position="25"/>
    </location>
</feature>
<keyword evidence="1" id="KW-0812">Transmembrane</keyword>
<name>A0ABV1N9T0_9GAMM</name>
<evidence type="ECO:0000313" key="2">
    <source>
        <dbReference type="EMBL" id="MEQ6890504.1"/>
    </source>
</evidence>